<evidence type="ECO:0000313" key="3">
    <source>
        <dbReference type="Proteomes" id="UP000296468"/>
    </source>
</evidence>
<reference evidence="2 3" key="1">
    <citation type="journal article" date="2019" name="Front. Microbiol.">
        <title>In silico and Genetic Analyses of Cyclic Lipopeptide Synthetic Gene Clusters in Pseudomonas sp. 11K1.</title>
        <authorList>
            <person name="Zhao H."/>
            <person name="Liu Y.P."/>
            <person name="Zhang L.Q."/>
        </authorList>
    </citation>
    <scope>NUCLEOTIDE SEQUENCE [LARGE SCALE GENOMIC DNA]</scope>
    <source>
        <strain evidence="2 3">11K1</strain>
    </source>
</reference>
<accession>A0A4P7PLI5</accession>
<dbReference type="Proteomes" id="UP000296468">
    <property type="component" value="Chromosome"/>
</dbReference>
<organism evidence="2 3">
    <name type="scientific">Pseudomonas viciae</name>
    <dbReference type="NCBI Taxonomy" id="2505979"/>
    <lineage>
        <taxon>Bacteria</taxon>
        <taxon>Pseudomonadati</taxon>
        <taxon>Pseudomonadota</taxon>
        <taxon>Gammaproteobacteria</taxon>
        <taxon>Pseudomonadales</taxon>
        <taxon>Pseudomonadaceae</taxon>
        <taxon>Pseudomonas</taxon>
    </lineage>
</organism>
<protein>
    <submittedName>
        <fullName evidence="2">Uncharacterized protein</fullName>
    </submittedName>
</protein>
<proteinExistence type="predicted"/>
<feature type="compositionally biased region" description="Polar residues" evidence="1">
    <location>
        <begin position="33"/>
        <end position="43"/>
    </location>
</feature>
<sequence>MWRAYQMHWLPWRRTPWRGSLLPLACEAGPNKRQATAAQSSGSELPRHRFHLTTRTSLEPPCTSPNSSPSP</sequence>
<evidence type="ECO:0000256" key="1">
    <source>
        <dbReference type="SAM" id="MobiDB-lite"/>
    </source>
</evidence>
<evidence type="ECO:0000313" key="2">
    <source>
        <dbReference type="EMBL" id="QBZ91757.1"/>
    </source>
</evidence>
<feature type="region of interest" description="Disordered" evidence="1">
    <location>
        <begin position="32"/>
        <end position="71"/>
    </location>
</feature>
<name>A0A4P7PLI5_9PSED</name>
<dbReference type="EMBL" id="CP035088">
    <property type="protein sequence ID" value="QBZ91757.1"/>
    <property type="molecule type" value="Genomic_DNA"/>
</dbReference>
<dbReference type="KEGG" id="pvk:EPZ47_24670"/>
<gene>
    <name evidence="2" type="ORF">EPZ47_24670</name>
</gene>
<dbReference type="AlphaFoldDB" id="A0A4P7PLI5"/>
<feature type="compositionally biased region" description="Low complexity" evidence="1">
    <location>
        <begin position="60"/>
        <end position="71"/>
    </location>
</feature>